<dbReference type="Pfam" id="PF00651">
    <property type="entry name" value="BTB"/>
    <property type="match status" value="1"/>
</dbReference>
<keyword evidence="5" id="KW-0862">Zinc</keyword>
<dbReference type="GO" id="GO:0042542">
    <property type="term" value="P:response to hydrogen peroxide"/>
    <property type="evidence" value="ECO:0007669"/>
    <property type="project" value="UniProtKB-ARBA"/>
</dbReference>
<evidence type="ECO:0000259" key="7">
    <source>
        <dbReference type="PROSITE" id="PS50097"/>
    </source>
</evidence>
<dbReference type="SMART" id="SM00225">
    <property type="entry name" value="BTB"/>
    <property type="match status" value="1"/>
</dbReference>
<name>A0A6I9UW75_SESIN</name>
<dbReference type="Gene3D" id="1.20.1020.10">
    <property type="entry name" value="TAZ domain"/>
    <property type="match status" value="1"/>
</dbReference>
<dbReference type="OrthoDB" id="6359816at2759"/>
<dbReference type="Gene3D" id="1.25.40.420">
    <property type="match status" value="1"/>
</dbReference>
<keyword evidence="3" id="KW-0863">Zinc-finger</keyword>
<dbReference type="SMART" id="SM00551">
    <property type="entry name" value="ZnF_TAZ"/>
    <property type="match status" value="1"/>
</dbReference>
<dbReference type="Proteomes" id="UP000504604">
    <property type="component" value="Linkage group LG15"/>
</dbReference>
<keyword evidence="4" id="KW-0833">Ubl conjugation pathway</keyword>
<dbReference type="GO" id="GO:0009751">
    <property type="term" value="P:response to salicylic acid"/>
    <property type="evidence" value="ECO:0007669"/>
    <property type="project" value="UniProtKB-ARBA"/>
</dbReference>
<dbReference type="FunFam" id="1.20.1020.10:FF:000004">
    <property type="entry name" value="BTB/POZ and TAZ domain-containing protein 2"/>
    <property type="match status" value="1"/>
</dbReference>
<dbReference type="GO" id="GO:0005516">
    <property type="term" value="F:calmodulin binding"/>
    <property type="evidence" value="ECO:0007669"/>
    <property type="project" value="UniProtKB-ARBA"/>
</dbReference>
<dbReference type="InterPro" id="IPR044513">
    <property type="entry name" value="BT1/2/3/4/5"/>
</dbReference>
<dbReference type="InParanoid" id="A0A6I9UW75"/>
<dbReference type="GeneID" id="105177811"/>
<dbReference type="PROSITE" id="PS50097">
    <property type="entry name" value="BTB"/>
    <property type="match status" value="1"/>
</dbReference>
<dbReference type="GO" id="GO:0006355">
    <property type="term" value="P:regulation of DNA-templated transcription"/>
    <property type="evidence" value="ECO:0007669"/>
    <property type="project" value="UniProtKB-ARBA"/>
</dbReference>
<dbReference type="Gene3D" id="3.30.710.10">
    <property type="entry name" value="Potassium Channel Kv1.1, Chain A"/>
    <property type="match status" value="1"/>
</dbReference>
<gene>
    <name evidence="9" type="primary">LOC105177811</name>
</gene>
<keyword evidence="8" id="KW-1185">Reference proteome</keyword>
<dbReference type="InterPro" id="IPR000210">
    <property type="entry name" value="BTB/POZ_dom"/>
</dbReference>
<reference evidence="9" key="1">
    <citation type="submission" date="2025-08" db="UniProtKB">
        <authorList>
            <consortium name="RefSeq"/>
        </authorList>
    </citation>
    <scope>IDENTIFICATION</scope>
</reference>
<dbReference type="PANTHER" id="PTHR46287">
    <property type="entry name" value="BTB/POZ AND TAZ DOMAIN-CONTAINING PROTEIN 3-RELATED"/>
    <property type="match status" value="1"/>
</dbReference>
<dbReference type="SUPFAM" id="SSF57933">
    <property type="entry name" value="TAZ domain"/>
    <property type="match status" value="1"/>
</dbReference>
<dbReference type="AlphaFoldDB" id="A0A6I9UW75"/>
<dbReference type="PANTHER" id="PTHR46287:SF11">
    <property type="entry name" value="BTB_POZ AND TAZ DOMAIN-CONTAINING PROTEIN 4"/>
    <property type="match status" value="1"/>
</dbReference>
<dbReference type="GO" id="GO:0009725">
    <property type="term" value="P:response to hormone"/>
    <property type="evidence" value="ECO:0007669"/>
    <property type="project" value="UniProtKB-ARBA"/>
</dbReference>
<evidence type="ECO:0000256" key="1">
    <source>
        <dbReference type="ARBA" id="ARBA00004906"/>
    </source>
</evidence>
<feature type="region of interest" description="Disordered" evidence="6">
    <location>
        <begin position="1"/>
        <end position="27"/>
    </location>
</feature>
<dbReference type="CDD" id="cd14733">
    <property type="entry name" value="BACK"/>
    <property type="match status" value="1"/>
</dbReference>
<comment type="pathway">
    <text evidence="1">Protein modification; protein ubiquitination.</text>
</comment>
<dbReference type="SUPFAM" id="SSF54695">
    <property type="entry name" value="POZ domain"/>
    <property type="match status" value="1"/>
</dbReference>
<evidence type="ECO:0000256" key="4">
    <source>
        <dbReference type="ARBA" id="ARBA00022786"/>
    </source>
</evidence>
<dbReference type="InterPro" id="IPR035898">
    <property type="entry name" value="TAZ_dom_sf"/>
</dbReference>
<evidence type="ECO:0000256" key="2">
    <source>
        <dbReference type="ARBA" id="ARBA00022723"/>
    </source>
</evidence>
<dbReference type="Pfam" id="PF02135">
    <property type="entry name" value="zf-TAZ"/>
    <property type="match status" value="1"/>
</dbReference>
<dbReference type="FunCoup" id="A0A6I9UW75">
    <property type="interactions" value="14"/>
</dbReference>
<protein>
    <submittedName>
        <fullName evidence="9">BTB/POZ and TAZ domain-containing protein 4 isoform X1</fullName>
    </submittedName>
</protein>
<dbReference type="InterPro" id="IPR011333">
    <property type="entry name" value="SKP1/BTB/POZ_sf"/>
</dbReference>
<evidence type="ECO:0000313" key="9">
    <source>
        <dbReference type="RefSeq" id="XP_011099367.1"/>
    </source>
</evidence>
<dbReference type="FunFam" id="1.25.40.420:FF:000012">
    <property type="entry name" value="BTB/POZ and TAZ domain-containing protein 2"/>
    <property type="match status" value="1"/>
</dbReference>
<sequence>MQNLPAHKMDSRNKKSPSTLPLPPPLSPDFITRFHQKGLKMTGSNIRLCCIPNVTNTSWDRLFDEGYRADISILTDDGGVIYAHASILGVASPVFKAMLKRKKGRGQKRTISIRGAPAEAVRVFVRFLYSSCYADEKMKEFALALLVLSHAYAVPQLKRLCECWLEHRLMTTENVIDIFQLALLCDAPRLSLICHRFILANLKAVCASEAWKDMRDSHPVLEREILESVIHEDAKQKEKMRKMNENKVYIQLYEAMEALVHICRDGCRTIGPHDKVLRDDQAPCQYAACKGLEALIRHFAGCKLRGPGGCIHCKRMWQILELHSRLCAHSDDCRVPLCRNFRQKRRKQSKKEDIRWRILVKKIVRSKSITGGPYFSLESA</sequence>
<evidence type="ECO:0000256" key="6">
    <source>
        <dbReference type="SAM" id="MobiDB-lite"/>
    </source>
</evidence>
<dbReference type="GO" id="GO:0008270">
    <property type="term" value="F:zinc ion binding"/>
    <property type="evidence" value="ECO:0007669"/>
    <property type="project" value="UniProtKB-KW"/>
</dbReference>
<feature type="domain" description="BTB" evidence="7">
    <location>
        <begin position="69"/>
        <end position="137"/>
    </location>
</feature>
<evidence type="ECO:0000256" key="5">
    <source>
        <dbReference type="ARBA" id="ARBA00022833"/>
    </source>
</evidence>
<dbReference type="InterPro" id="IPR000197">
    <property type="entry name" value="Znf_TAZ"/>
</dbReference>
<dbReference type="KEGG" id="sind:105177811"/>
<accession>A0A6I9UW75</accession>
<dbReference type="RefSeq" id="XP_011099367.1">
    <property type="nucleotide sequence ID" value="XM_011101065.2"/>
</dbReference>
<evidence type="ECO:0000313" key="8">
    <source>
        <dbReference type="Proteomes" id="UP000504604"/>
    </source>
</evidence>
<evidence type="ECO:0000256" key="3">
    <source>
        <dbReference type="ARBA" id="ARBA00022771"/>
    </source>
</evidence>
<organism evidence="8 9">
    <name type="scientific">Sesamum indicum</name>
    <name type="common">Oriental sesame</name>
    <name type="synonym">Sesamum orientale</name>
    <dbReference type="NCBI Taxonomy" id="4182"/>
    <lineage>
        <taxon>Eukaryota</taxon>
        <taxon>Viridiplantae</taxon>
        <taxon>Streptophyta</taxon>
        <taxon>Embryophyta</taxon>
        <taxon>Tracheophyta</taxon>
        <taxon>Spermatophyta</taxon>
        <taxon>Magnoliopsida</taxon>
        <taxon>eudicotyledons</taxon>
        <taxon>Gunneridae</taxon>
        <taxon>Pentapetalae</taxon>
        <taxon>asterids</taxon>
        <taxon>lamiids</taxon>
        <taxon>Lamiales</taxon>
        <taxon>Pedaliaceae</taxon>
        <taxon>Sesamum</taxon>
    </lineage>
</organism>
<proteinExistence type="predicted"/>
<keyword evidence="2" id="KW-0479">Metal-binding</keyword>